<evidence type="ECO:0000313" key="2">
    <source>
        <dbReference type="Proteomes" id="UP001056120"/>
    </source>
</evidence>
<dbReference type="Proteomes" id="UP001056120">
    <property type="component" value="Linkage Group LG06"/>
</dbReference>
<organism evidence="1 2">
    <name type="scientific">Smallanthus sonchifolius</name>
    <dbReference type="NCBI Taxonomy" id="185202"/>
    <lineage>
        <taxon>Eukaryota</taxon>
        <taxon>Viridiplantae</taxon>
        <taxon>Streptophyta</taxon>
        <taxon>Embryophyta</taxon>
        <taxon>Tracheophyta</taxon>
        <taxon>Spermatophyta</taxon>
        <taxon>Magnoliopsida</taxon>
        <taxon>eudicotyledons</taxon>
        <taxon>Gunneridae</taxon>
        <taxon>Pentapetalae</taxon>
        <taxon>asterids</taxon>
        <taxon>campanulids</taxon>
        <taxon>Asterales</taxon>
        <taxon>Asteraceae</taxon>
        <taxon>Asteroideae</taxon>
        <taxon>Heliantheae alliance</taxon>
        <taxon>Millerieae</taxon>
        <taxon>Smallanthus</taxon>
    </lineage>
</organism>
<reference evidence="2" key="1">
    <citation type="journal article" date="2022" name="Mol. Ecol. Resour.">
        <title>The genomes of chicory, endive, great burdock and yacon provide insights into Asteraceae palaeo-polyploidization history and plant inulin production.</title>
        <authorList>
            <person name="Fan W."/>
            <person name="Wang S."/>
            <person name="Wang H."/>
            <person name="Wang A."/>
            <person name="Jiang F."/>
            <person name="Liu H."/>
            <person name="Zhao H."/>
            <person name="Xu D."/>
            <person name="Zhang Y."/>
        </authorList>
    </citation>
    <scope>NUCLEOTIDE SEQUENCE [LARGE SCALE GENOMIC DNA]</scope>
    <source>
        <strain evidence="2">cv. Yunnan</strain>
    </source>
</reference>
<accession>A0ACB9IYL7</accession>
<keyword evidence="2" id="KW-1185">Reference proteome</keyword>
<comment type="caution">
    <text evidence="1">The sequence shown here is derived from an EMBL/GenBank/DDBJ whole genome shotgun (WGS) entry which is preliminary data.</text>
</comment>
<reference evidence="1 2" key="2">
    <citation type="journal article" date="2022" name="Mol. Ecol. Resour.">
        <title>The genomes of chicory, endive, great burdock and yacon provide insights into Asteraceae paleo-polyploidization history and plant inulin production.</title>
        <authorList>
            <person name="Fan W."/>
            <person name="Wang S."/>
            <person name="Wang H."/>
            <person name="Wang A."/>
            <person name="Jiang F."/>
            <person name="Liu H."/>
            <person name="Zhao H."/>
            <person name="Xu D."/>
            <person name="Zhang Y."/>
        </authorList>
    </citation>
    <scope>NUCLEOTIDE SEQUENCE [LARGE SCALE GENOMIC DNA]</scope>
    <source>
        <strain evidence="2">cv. Yunnan</strain>
        <tissue evidence="1">Leaves</tissue>
    </source>
</reference>
<proteinExistence type="predicted"/>
<name>A0ACB9IYL7_9ASTR</name>
<sequence length="803" mass="89614">MENERFECKQVRDLDVIRPECEKLGFCEETDRAYLSSTHGAGPAYLSSTQEEDPAYLSSTQETGSAHLLSAQASGQPGLAYQSGNVIPSLVVDYGQRAIVAIRATRAVSWWPANGATEWVLSVLVQLALGAIQKGIDGMYGIVAMTAIRNGCPRHARLRQNKMARRGNERRGGGRTGGRNGGRGRTPARQEYSEEGSVHTEPTVGVHGTEQTQVEEQPFTFEPEVRATIAREFTDLMKVSLPGLLAEALKKVNETGGSNTAVDTLNTEAINAPLNRGYDYKSFKACDPPVLTGKKDTVATFDRVIRMEAAIRLSECRTDHVVKFAVNSLREEASHWWEGVRQAKGSEVVDAMMWADLKTLVIKNFCPRNEIEKVEREFLGLKAGSMTHRQYTTRFNELARLVPHLITTEERKISCYIQGLPDQVRTYVKANAPTTYDSVVELSGVVFYDLALNVVAIEEPKKRPSFSNKRTGGRMFGTRDKRARVNESTVCKKCGREHACECRLGSNLFFKCGKTGHYPRECPQHFKCYNCGDAGHLSRECPKPRMGEAGKGKGPERKEERPRAKTRAYALTQDQARADPDVASGTFILDNTFVSVLFDSSVSKNFISATFCKRVKYTVSKLERAFSVETAQGRTARVTDVVDNSTIKIEGHRFPARLFVMVLGGFDVVLGMDWLTANEAQIICKRKIIRLKAPDGSKVEVLGDRDAPMPNFISMIKATNYLRRGCEAYLVYVIDECKEVKELDYPEVFPEDLPGIPPDREIEFRIDLVPDAQPVAKAPYRLAPVEMKELMAQLDERLDENVY</sequence>
<gene>
    <name evidence="1" type="ORF">L1987_17500</name>
</gene>
<dbReference type="EMBL" id="CM042023">
    <property type="protein sequence ID" value="KAI3812788.1"/>
    <property type="molecule type" value="Genomic_DNA"/>
</dbReference>
<evidence type="ECO:0000313" key="1">
    <source>
        <dbReference type="EMBL" id="KAI3812788.1"/>
    </source>
</evidence>
<protein>
    <submittedName>
        <fullName evidence="1">Uncharacterized protein</fullName>
    </submittedName>
</protein>